<accession>A0A449B9K1</accession>
<dbReference type="RefSeq" id="WP_223211670.1">
    <property type="nucleotide sequence ID" value="NZ_LR215043.1"/>
</dbReference>
<sequence>MIFLLFNQNQKREIIMKHYLEPKFKVSNDVKFKNETKKYGESCGDFLVIEPHFDQNKLVDIKFKGEGCAFFIASTDILCDWLLNNTFEQYTNKIAIYEKLLTGKTLSDEEQNLLGELMVFDNVKLHHNRLNCCMMLPRLLIKKFEDAQN</sequence>
<dbReference type="AlphaFoldDB" id="A0A449B9K1"/>
<name>A0A449B9K1_9BACT</name>
<keyword evidence="3" id="KW-1185">Reference proteome</keyword>
<evidence type="ECO:0000313" key="3">
    <source>
        <dbReference type="Proteomes" id="UP000290876"/>
    </source>
</evidence>
<dbReference type="GO" id="GO:0005506">
    <property type="term" value="F:iron ion binding"/>
    <property type="evidence" value="ECO:0007669"/>
    <property type="project" value="InterPro"/>
</dbReference>
<dbReference type="GO" id="GO:0016226">
    <property type="term" value="P:iron-sulfur cluster assembly"/>
    <property type="evidence" value="ECO:0007669"/>
    <property type="project" value="InterPro"/>
</dbReference>
<organism evidence="2 3">
    <name type="scientific">Mycoplasmopsis columbinasalis</name>
    <dbReference type="NCBI Taxonomy" id="114880"/>
    <lineage>
        <taxon>Bacteria</taxon>
        <taxon>Bacillati</taxon>
        <taxon>Mycoplasmatota</taxon>
        <taxon>Mycoplasmoidales</taxon>
        <taxon>Metamycoplasmataceae</taxon>
        <taxon>Mycoplasmopsis</taxon>
    </lineage>
</organism>
<reference evidence="2 3" key="1">
    <citation type="submission" date="2019-01" db="EMBL/GenBank/DDBJ databases">
        <authorList>
            <consortium name="Pathogen Informatics"/>
        </authorList>
    </citation>
    <scope>NUCLEOTIDE SEQUENCE [LARGE SCALE GENOMIC DNA]</scope>
    <source>
        <strain evidence="2 3">NCTC10184</strain>
    </source>
</reference>
<dbReference type="Pfam" id="PF01592">
    <property type="entry name" value="NifU_N"/>
    <property type="match status" value="1"/>
</dbReference>
<dbReference type="EMBL" id="LR215043">
    <property type="protein sequence ID" value="VEU77860.1"/>
    <property type="molecule type" value="Genomic_DNA"/>
</dbReference>
<dbReference type="Gene3D" id="3.90.1010.10">
    <property type="match status" value="1"/>
</dbReference>
<evidence type="ECO:0000313" key="2">
    <source>
        <dbReference type="EMBL" id="VEU77860.1"/>
    </source>
</evidence>
<gene>
    <name evidence="2" type="primary">nifU</name>
    <name evidence="2" type="ORF">NCTC10184_00074</name>
</gene>
<dbReference type="Proteomes" id="UP000290876">
    <property type="component" value="Chromosome"/>
</dbReference>
<feature type="domain" description="NIF system FeS cluster assembly NifU N-terminal" evidence="1">
    <location>
        <begin position="12"/>
        <end position="101"/>
    </location>
</feature>
<dbReference type="SUPFAM" id="SSF82649">
    <property type="entry name" value="SufE/NifU"/>
    <property type="match status" value="1"/>
</dbReference>
<proteinExistence type="predicted"/>
<dbReference type="KEGG" id="mcob:NCTC10184_00074"/>
<dbReference type="GO" id="GO:0051536">
    <property type="term" value="F:iron-sulfur cluster binding"/>
    <property type="evidence" value="ECO:0007669"/>
    <property type="project" value="InterPro"/>
</dbReference>
<evidence type="ECO:0000259" key="1">
    <source>
        <dbReference type="Pfam" id="PF01592"/>
    </source>
</evidence>
<dbReference type="CDD" id="cd06664">
    <property type="entry name" value="IscU_like"/>
    <property type="match status" value="1"/>
</dbReference>
<protein>
    <submittedName>
        <fullName evidence="2">Nitrogen fixation protein nifu</fullName>
    </submittedName>
</protein>
<dbReference type="InterPro" id="IPR002871">
    <property type="entry name" value="NIF_FeS_clus_asmbl_NifU_N"/>
</dbReference>